<organism evidence="1 2">
    <name type="scientific">Ornithinimicrobium humiphilum</name>
    <dbReference type="NCBI Taxonomy" id="125288"/>
    <lineage>
        <taxon>Bacteria</taxon>
        <taxon>Bacillati</taxon>
        <taxon>Actinomycetota</taxon>
        <taxon>Actinomycetes</taxon>
        <taxon>Micrococcales</taxon>
        <taxon>Ornithinimicrobiaceae</taxon>
        <taxon>Ornithinimicrobium</taxon>
    </lineage>
</organism>
<dbReference type="Pfam" id="PF12686">
    <property type="entry name" value="DUF3800"/>
    <property type="match status" value="1"/>
</dbReference>
<gene>
    <name evidence="1" type="ORF">FB476_0366</name>
</gene>
<dbReference type="AlphaFoldDB" id="A0A543KKB5"/>
<dbReference type="InterPro" id="IPR024524">
    <property type="entry name" value="DUF3800"/>
</dbReference>
<reference evidence="1 2" key="1">
    <citation type="submission" date="2019-06" db="EMBL/GenBank/DDBJ databases">
        <title>Sequencing the genomes of 1000 actinobacteria strains.</title>
        <authorList>
            <person name="Klenk H.-P."/>
        </authorList>
    </citation>
    <scope>NUCLEOTIDE SEQUENCE [LARGE SCALE GENOMIC DNA]</scope>
    <source>
        <strain evidence="1 2">DSM 12362</strain>
    </source>
</reference>
<evidence type="ECO:0000313" key="2">
    <source>
        <dbReference type="Proteomes" id="UP000315133"/>
    </source>
</evidence>
<evidence type="ECO:0008006" key="3">
    <source>
        <dbReference type="Google" id="ProtNLM"/>
    </source>
</evidence>
<accession>A0A543KKB5</accession>
<name>A0A543KKB5_9MICO</name>
<protein>
    <recommendedName>
        <fullName evidence="3">DUF3800 domain-containing protein</fullName>
    </recommendedName>
</protein>
<dbReference type="RefSeq" id="WP_141817272.1">
    <property type="nucleotide sequence ID" value="NZ_BAAAIL010000003.1"/>
</dbReference>
<sequence>MADVFLYADETGNLDYAGAGKHGASAYFGFGTAVFNGDHGDALMEGLRLRAEVTATGVTLPRGFHAVDDSNATRGQMFELIAEQAPRFDTTFLLKAGAYPRVKAEGEMRLYKLAWYLHFKEIALQVSNRGDRLYVIAGTFGTKQRRSQAEAALHDVCRQVNRDIRLCVWEAATSWGLQVADYGLWAAHRDLRGKHCYWYGKCVEPTLQSRFAPWGVEPVTPPLPTS</sequence>
<dbReference type="Proteomes" id="UP000315133">
    <property type="component" value="Unassembled WGS sequence"/>
</dbReference>
<keyword evidence="2" id="KW-1185">Reference proteome</keyword>
<dbReference type="OrthoDB" id="3199623at2"/>
<comment type="caution">
    <text evidence="1">The sequence shown here is derived from an EMBL/GenBank/DDBJ whole genome shotgun (WGS) entry which is preliminary data.</text>
</comment>
<proteinExistence type="predicted"/>
<evidence type="ECO:0000313" key="1">
    <source>
        <dbReference type="EMBL" id="TQM95522.1"/>
    </source>
</evidence>
<dbReference type="EMBL" id="VFPU01000001">
    <property type="protein sequence ID" value="TQM95522.1"/>
    <property type="molecule type" value="Genomic_DNA"/>
</dbReference>